<dbReference type="InterPro" id="IPR031825">
    <property type="entry name" value="RXLR"/>
</dbReference>
<comment type="function">
    <text evidence="5">Effector that suppresses plant defense responses during pathogen infection.</text>
</comment>
<keyword evidence="7" id="KW-1185">Reference proteome</keyword>
<protein>
    <recommendedName>
        <fullName evidence="5">RxLR effector protein</fullName>
    </recommendedName>
</protein>
<organism evidence="6 7">
    <name type="scientific">Phytophthora oleae</name>
    <dbReference type="NCBI Taxonomy" id="2107226"/>
    <lineage>
        <taxon>Eukaryota</taxon>
        <taxon>Sar</taxon>
        <taxon>Stramenopiles</taxon>
        <taxon>Oomycota</taxon>
        <taxon>Peronosporomycetes</taxon>
        <taxon>Peronosporales</taxon>
        <taxon>Peronosporaceae</taxon>
        <taxon>Phytophthora</taxon>
    </lineage>
</organism>
<feature type="signal peptide" evidence="5">
    <location>
        <begin position="1"/>
        <end position="23"/>
    </location>
</feature>
<dbReference type="Proteomes" id="UP001632037">
    <property type="component" value="Unassembled WGS sequence"/>
</dbReference>
<evidence type="ECO:0000256" key="5">
    <source>
        <dbReference type="RuleBase" id="RU367124"/>
    </source>
</evidence>
<keyword evidence="4 5" id="KW-0732">Signal</keyword>
<comment type="similarity">
    <text evidence="2 5">Belongs to the RxLR effector family.</text>
</comment>
<comment type="caution">
    <text evidence="6">The sequence shown here is derived from an EMBL/GenBank/DDBJ whole genome shotgun (WGS) entry which is preliminary data.</text>
</comment>
<name>A0ABD3FZU3_9STRA</name>
<gene>
    <name evidence="6" type="ORF">V7S43_003142</name>
</gene>
<dbReference type="Pfam" id="PF16810">
    <property type="entry name" value="RXLR"/>
    <property type="match status" value="1"/>
</dbReference>
<evidence type="ECO:0000256" key="4">
    <source>
        <dbReference type="ARBA" id="ARBA00022729"/>
    </source>
</evidence>
<keyword evidence="3 5" id="KW-0964">Secreted</keyword>
<dbReference type="AlphaFoldDB" id="A0ABD3FZU3"/>
<evidence type="ECO:0000313" key="7">
    <source>
        <dbReference type="Proteomes" id="UP001632037"/>
    </source>
</evidence>
<comment type="subcellular location">
    <subcellularLocation>
        <location evidence="1 5">Secreted</location>
    </subcellularLocation>
</comment>
<sequence length="158" mass="17345">MQITNVLLMAAVILFSCSDAATASSSELSTISSVDAVRPKTINQRFLRSDYDSEERTLPSLAKLDDLVVAKMSTKLFNTEKLQAALGKTKEASNARVILFKEVNAANPAVRKEFLAKLTKSDAYNWLLPYWVGFKLKNLAKFDTAELAAARRAGNAVN</sequence>
<evidence type="ECO:0000256" key="1">
    <source>
        <dbReference type="ARBA" id="ARBA00004613"/>
    </source>
</evidence>
<evidence type="ECO:0000256" key="3">
    <source>
        <dbReference type="ARBA" id="ARBA00022525"/>
    </source>
</evidence>
<evidence type="ECO:0000256" key="2">
    <source>
        <dbReference type="ARBA" id="ARBA00010400"/>
    </source>
</evidence>
<proteinExistence type="inferred from homology"/>
<evidence type="ECO:0000313" key="6">
    <source>
        <dbReference type="EMBL" id="KAL3671210.1"/>
    </source>
</evidence>
<feature type="chain" id="PRO_5044982435" description="RxLR effector protein" evidence="5">
    <location>
        <begin position="24"/>
        <end position="158"/>
    </location>
</feature>
<reference evidence="6 7" key="1">
    <citation type="submission" date="2024-09" db="EMBL/GenBank/DDBJ databases">
        <title>Genome sequencing and assembly of Phytophthora oleae, isolate VK10A, causative agent of rot of olive drupes.</title>
        <authorList>
            <person name="Conti Taguali S."/>
            <person name="Riolo M."/>
            <person name="La Spada F."/>
            <person name="Cacciola S.O."/>
            <person name="Dionisio G."/>
        </authorList>
    </citation>
    <scope>NUCLEOTIDE SEQUENCE [LARGE SCALE GENOMIC DNA]</scope>
    <source>
        <strain evidence="6 7">VK10A</strain>
    </source>
</reference>
<dbReference type="EMBL" id="JBIMZQ010000005">
    <property type="protein sequence ID" value="KAL3671210.1"/>
    <property type="molecule type" value="Genomic_DNA"/>
</dbReference>
<accession>A0ABD3FZU3</accession>
<comment type="domain">
    <text evidence="5">The RxLR-dEER motif acts to carry the protein into the host cell cytoplasm through binding to cell surface phosphatidylinositol-3-phosphate.</text>
</comment>